<dbReference type="InterPro" id="IPR036388">
    <property type="entry name" value="WH-like_DNA-bd_sf"/>
</dbReference>
<dbReference type="SUPFAM" id="SSF46894">
    <property type="entry name" value="C-terminal effector domain of the bipartite response regulators"/>
    <property type="match status" value="1"/>
</dbReference>
<sequence length="121" mass="13139">MSGGVIFDLQALLGDDAFVRLAQAFGGTRLYVPHTMRPDHEIAVAIGLAAAERLCRRCAPAQIRVPLARELRARHYRAAGLSNAAIARRLGMTEPGVDKLFARMRDKPEKGSQPSLFGTLA</sequence>
<organism evidence="1 2">
    <name type="scientific">Hephaestia caeni</name>
    <dbReference type="NCBI Taxonomy" id="645617"/>
    <lineage>
        <taxon>Bacteria</taxon>
        <taxon>Pseudomonadati</taxon>
        <taxon>Pseudomonadota</taxon>
        <taxon>Alphaproteobacteria</taxon>
        <taxon>Sphingomonadales</taxon>
        <taxon>Sphingomonadaceae</taxon>
        <taxon>Hephaestia</taxon>
    </lineage>
</organism>
<reference evidence="1 2" key="1">
    <citation type="submission" date="2018-08" db="EMBL/GenBank/DDBJ databases">
        <title>Genomic Encyclopedia of Type Strains, Phase IV (KMG-IV): sequencing the most valuable type-strain genomes for metagenomic binning, comparative biology and taxonomic classification.</title>
        <authorList>
            <person name="Goeker M."/>
        </authorList>
    </citation>
    <scope>NUCLEOTIDE SEQUENCE [LARGE SCALE GENOMIC DNA]</scope>
    <source>
        <strain evidence="1 2">DSM 25527</strain>
    </source>
</reference>
<dbReference type="InterPro" id="IPR016032">
    <property type="entry name" value="Sig_transdc_resp-reg_C-effctor"/>
</dbReference>
<dbReference type="GO" id="GO:0006355">
    <property type="term" value="P:regulation of DNA-templated transcription"/>
    <property type="evidence" value="ECO:0007669"/>
    <property type="project" value="InterPro"/>
</dbReference>
<dbReference type="RefSeq" id="WP_119035830.1">
    <property type="nucleotide sequence ID" value="NZ_QXDC01000003.1"/>
</dbReference>
<comment type="caution">
    <text evidence="1">The sequence shown here is derived from an EMBL/GenBank/DDBJ whole genome shotgun (WGS) entry which is preliminary data.</text>
</comment>
<dbReference type="Proteomes" id="UP000266568">
    <property type="component" value="Unassembled WGS sequence"/>
</dbReference>
<protein>
    <submittedName>
        <fullName evidence="1">Uncharacterized protein</fullName>
    </submittedName>
</protein>
<evidence type="ECO:0000313" key="2">
    <source>
        <dbReference type="Proteomes" id="UP000266568"/>
    </source>
</evidence>
<dbReference type="Gene3D" id="1.10.10.10">
    <property type="entry name" value="Winged helix-like DNA-binding domain superfamily/Winged helix DNA-binding domain"/>
    <property type="match status" value="1"/>
</dbReference>
<accession>A0A397PA52</accession>
<evidence type="ECO:0000313" key="1">
    <source>
        <dbReference type="EMBL" id="RIA44065.1"/>
    </source>
</evidence>
<dbReference type="EMBL" id="QXDC01000003">
    <property type="protein sequence ID" value="RIA44065.1"/>
    <property type="molecule type" value="Genomic_DNA"/>
</dbReference>
<name>A0A397PA52_9SPHN</name>
<proteinExistence type="predicted"/>
<gene>
    <name evidence="1" type="ORF">DFR49_2301</name>
</gene>
<dbReference type="GO" id="GO:0003677">
    <property type="term" value="F:DNA binding"/>
    <property type="evidence" value="ECO:0007669"/>
    <property type="project" value="InterPro"/>
</dbReference>
<dbReference type="OrthoDB" id="7596672at2"/>
<dbReference type="AlphaFoldDB" id="A0A397PA52"/>
<keyword evidence="2" id="KW-1185">Reference proteome</keyword>